<name>A0AAV9G7U7_9PEZI</name>
<keyword evidence="3" id="KW-1185">Reference proteome</keyword>
<gene>
    <name evidence="2" type="ORF">QBC34DRAFT_417512</name>
</gene>
<keyword evidence="1" id="KW-0472">Membrane</keyword>
<organism evidence="2 3">
    <name type="scientific">Podospora aff. communis PSN243</name>
    <dbReference type="NCBI Taxonomy" id="3040156"/>
    <lineage>
        <taxon>Eukaryota</taxon>
        <taxon>Fungi</taxon>
        <taxon>Dikarya</taxon>
        <taxon>Ascomycota</taxon>
        <taxon>Pezizomycotina</taxon>
        <taxon>Sordariomycetes</taxon>
        <taxon>Sordariomycetidae</taxon>
        <taxon>Sordariales</taxon>
        <taxon>Podosporaceae</taxon>
        <taxon>Podospora</taxon>
    </lineage>
</organism>
<dbReference type="AlphaFoldDB" id="A0AAV9G7U7"/>
<proteinExistence type="predicted"/>
<feature type="transmembrane region" description="Helical" evidence="1">
    <location>
        <begin position="128"/>
        <end position="146"/>
    </location>
</feature>
<comment type="caution">
    <text evidence="2">The sequence shown here is derived from an EMBL/GenBank/DDBJ whole genome shotgun (WGS) entry which is preliminary data.</text>
</comment>
<reference evidence="2" key="2">
    <citation type="submission" date="2023-05" db="EMBL/GenBank/DDBJ databases">
        <authorList>
            <consortium name="Lawrence Berkeley National Laboratory"/>
            <person name="Steindorff A."/>
            <person name="Hensen N."/>
            <person name="Bonometti L."/>
            <person name="Westerberg I."/>
            <person name="Brannstrom I.O."/>
            <person name="Guillou S."/>
            <person name="Cros-Aarteil S."/>
            <person name="Calhoun S."/>
            <person name="Haridas S."/>
            <person name="Kuo A."/>
            <person name="Mondo S."/>
            <person name="Pangilinan J."/>
            <person name="Riley R."/>
            <person name="Labutti K."/>
            <person name="Andreopoulos B."/>
            <person name="Lipzen A."/>
            <person name="Chen C."/>
            <person name="Yanf M."/>
            <person name="Daum C."/>
            <person name="Ng V."/>
            <person name="Clum A."/>
            <person name="Ohm R."/>
            <person name="Martin F."/>
            <person name="Silar P."/>
            <person name="Natvig D."/>
            <person name="Lalanne C."/>
            <person name="Gautier V."/>
            <person name="Ament-Velasquez S.L."/>
            <person name="Kruys A."/>
            <person name="Hutchinson M.I."/>
            <person name="Powell A.J."/>
            <person name="Barry K."/>
            <person name="Miller A.N."/>
            <person name="Grigoriev I.V."/>
            <person name="Debuchy R."/>
            <person name="Gladieux P."/>
            <person name="Thoren M.H."/>
            <person name="Johannesson H."/>
        </authorList>
    </citation>
    <scope>NUCLEOTIDE SEQUENCE</scope>
    <source>
        <strain evidence="2">PSN243</strain>
    </source>
</reference>
<evidence type="ECO:0000313" key="3">
    <source>
        <dbReference type="Proteomes" id="UP001321760"/>
    </source>
</evidence>
<feature type="transmembrane region" description="Helical" evidence="1">
    <location>
        <begin position="62"/>
        <end position="86"/>
    </location>
</feature>
<feature type="transmembrane region" description="Helical" evidence="1">
    <location>
        <begin position="166"/>
        <end position="191"/>
    </location>
</feature>
<evidence type="ECO:0000313" key="2">
    <source>
        <dbReference type="EMBL" id="KAK4443166.1"/>
    </source>
</evidence>
<reference evidence="2" key="1">
    <citation type="journal article" date="2023" name="Mol. Phylogenet. Evol.">
        <title>Genome-scale phylogeny and comparative genomics of the fungal order Sordariales.</title>
        <authorList>
            <person name="Hensen N."/>
            <person name="Bonometti L."/>
            <person name="Westerberg I."/>
            <person name="Brannstrom I.O."/>
            <person name="Guillou S."/>
            <person name="Cros-Aarteil S."/>
            <person name="Calhoun S."/>
            <person name="Haridas S."/>
            <person name="Kuo A."/>
            <person name="Mondo S."/>
            <person name="Pangilinan J."/>
            <person name="Riley R."/>
            <person name="LaButti K."/>
            <person name="Andreopoulos B."/>
            <person name="Lipzen A."/>
            <person name="Chen C."/>
            <person name="Yan M."/>
            <person name="Daum C."/>
            <person name="Ng V."/>
            <person name="Clum A."/>
            <person name="Steindorff A."/>
            <person name="Ohm R.A."/>
            <person name="Martin F."/>
            <person name="Silar P."/>
            <person name="Natvig D.O."/>
            <person name="Lalanne C."/>
            <person name="Gautier V."/>
            <person name="Ament-Velasquez S.L."/>
            <person name="Kruys A."/>
            <person name="Hutchinson M.I."/>
            <person name="Powell A.J."/>
            <person name="Barry K."/>
            <person name="Miller A.N."/>
            <person name="Grigoriev I.V."/>
            <person name="Debuchy R."/>
            <person name="Gladieux P."/>
            <person name="Hiltunen Thoren M."/>
            <person name="Johannesson H."/>
        </authorList>
    </citation>
    <scope>NUCLEOTIDE SEQUENCE</scope>
    <source>
        <strain evidence="2">PSN243</strain>
    </source>
</reference>
<dbReference type="EMBL" id="MU865998">
    <property type="protein sequence ID" value="KAK4443166.1"/>
    <property type="molecule type" value="Genomic_DNA"/>
</dbReference>
<feature type="transmembrane region" description="Helical" evidence="1">
    <location>
        <begin position="92"/>
        <end position="116"/>
    </location>
</feature>
<dbReference type="Proteomes" id="UP001321760">
    <property type="component" value="Unassembled WGS sequence"/>
</dbReference>
<accession>A0AAV9G7U7</accession>
<keyword evidence="1" id="KW-0812">Transmembrane</keyword>
<keyword evidence="1" id="KW-1133">Transmembrane helix</keyword>
<evidence type="ECO:0000256" key="1">
    <source>
        <dbReference type="SAM" id="Phobius"/>
    </source>
</evidence>
<protein>
    <submittedName>
        <fullName evidence="2">Uncharacterized protein</fullName>
    </submittedName>
</protein>
<sequence>MSASAPIRPPVMHHVDPVRFQKEWRHFTNDTDYQSEERLIDGSKEKPKVLFRTSINHALLQFSLFHVPPIAATLGLLSVYVLHISWDPGNDVLGTLLFAAKVHETAIIASLFHILYYHIRRGLLGPDGVPFGFLTAAFQLSSPFYLFNSSFIAPLLRYRPATVSSVVLAVLMVMTFLLAALAGASSGVVILPRFDWWTIELSKVNGTMSSDRLGDFTQLIVSPVDRLYPQSIDLRGYPQDCGNGLNQCDLASTAGYTEPSTFAWNWVVKDAQGIFMPPNITFDHRIMQWRDFVTNTSFATAATIPMYGIAAELSRAGGSQDRGWGANYPFPSRISPNIKDHAGQPLPTKQPRVAIQCTTQALLPQNNEGFYSFRMDPSPGLYPQLEFQVNQSPLASANASTRSFGFVDLNGVLPARVSNVLWIWDTTIRRQMGPALCFIDARWVESSLWLLPQTGDVPQFSYKIDKGSLSATNDVQDIIDLDLAWLESLADIPVIVPRNATSFSTVGMFDYMYQEIWDPLLGLTGATPENRQRSITARASFTMTITLTNLLSVVPRTSGHAVQATGKSLLGPFNATLLRQKTPSEGGGSQVKDLLAQPSFARIEPLFEHNIYEFNFEGRTTKLAWAVLLTHVLLVLIHFVVICVHGNWQSSAWSQLGELLAAAINSRPTELLRNTGVSVDDWKTWRLTAYARVSDDERVGFELRDKAASAGYNDNRRLPEANRAYG</sequence>
<feature type="transmembrane region" description="Helical" evidence="1">
    <location>
        <begin position="623"/>
        <end position="648"/>
    </location>
</feature>